<keyword evidence="1" id="KW-0687">Ribonucleoprotein</keyword>
<dbReference type="Proteomes" id="UP000494330">
    <property type="component" value="Unassembled WGS sequence"/>
</dbReference>
<reference evidence="1 2" key="1">
    <citation type="submission" date="2019-09" db="EMBL/GenBank/DDBJ databases">
        <authorList>
            <person name="Depoorter E."/>
        </authorList>
    </citation>
    <scope>NUCLEOTIDE SEQUENCE [LARGE SCALE GENOMIC DNA]</scope>
    <source>
        <strain evidence="1">LMG 30113</strain>
    </source>
</reference>
<organism evidence="1 2">
    <name type="scientific">Burkholderia paludis</name>
    <dbReference type="NCBI Taxonomy" id="1506587"/>
    <lineage>
        <taxon>Bacteria</taxon>
        <taxon>Pseudomonadati</taxon>
        <taxon>Pseudomonadota</taxon>
        <taxon>Betaproteobacteria</taxon>
        <taxon>Burkholderiales</taxon>
        <taxon>Burkholderiaceae</taxon>
        <taxon>Burkholderia</taxon>
        <taxon>Burkholderia cepacia complex</taxon>
    </lineage>
</organism>
<dbReference type="EMBL" id="CABVQD010000031">
    <property type="protein sequence ID" value="VWC28192.1"/>
    <property type="molecule type" value="Genomic_DNA"/>
</dbReference>
<sequence>MSDSAGPWLVIVAAIGGFDMPSVSSDISRRQSVMRDRLPSSDETVNPTISVLERPTPDTVMISWCDACTGRYGYQKWRLLTTRKRGVCALSRQAIAVGDRVYVPQLRGSRPGNSAAMILACYLDRARVPAAP</sequence>
<accession>A0A6J5EYB0</accession>
<dbReference type="InterPro" id="IPR021769">
    <property type="entry name" value="DUF3331"/>
</dbReference>
<dbReference type="Pfam" id="PF11811">
    <property type="entry name" value="DUF3331"/>
    <property type="match status" value="1"/>
</dbReference>
<proteinExistence type="predicted"/>
<keyword evidence="1" id="KW-0689">Ribosomal protein</keyword>
<gene>
    <name evidence="1" type="ORF">BPA30113_06128</name>
</gene>
<name>A0A6J5EYB0_9BURK</name>
<dbReference type="GO" id="GO:0005840">
    <property type="term" value="C:ribosome"/>
    <property type="evidence" value="ECO:0007669"/>
    <property type="project" value="UniProtKB-KW"/>
</dbReference>
<dbReference type="RefSeq" id="WP_081896800.1">
    <property type="nucleotide sequence ID" value="NZ_CABVQD010000031.1"/>
</dbReference>
<protein>
    <submittedName>
        <fullName evidence="1">Ribosomal protein S14</fullName>
    </submittedName>
</protein>
<evidence type="ECO:0000313" key="1">
    <source>
        <dbReference type="EMBL" id="VWC28192.1"/>
    </source>
</evidence>
<keyword evidence="2" id="KW-1185">Reference proteome</keyword>
<evidence type="ECO:0000313" key="2">
    <source>
        <dbReference type="Proteomes" id="UP000494330"/>
    </source>
</evidence>
<dbReference type="AlphaFoldDB" id="A0A6J5EYB0"/>